<evidence type="ECO:0000313" key="2">
    <source>
        <dbReference type="EMBL" id="KPJ09158.1"/>
    </source>
</evidence>
<evidence type="ECO:0000313" key="3">
    <source>
        <dbReference type="Proteomes" id="UP000053240"/>
    </source>
</evidence>
<dbReference type="AlphaFoldDB" id="A0A194QUF5"/>
<gene>
    <name evidence="2" type="ORF">RR48_15299</name>
</gene>
<dbReference type="EMBL" id="KQ461108">
    <property type="protein sequence ID" value="KPJ09158.1"/>
    <property type="molecule type" value="Genomic_DNA"/>
</dbReference>
<feature type="compositionally biased region" description="Basic and acidic residues" evidence="1">
    <location>
        <begin position="20"/>
        <end position="39"/>
    </location>
</feature>
<dbReference type="Proteomes" id="UP000053240">
    <property type="component" value="Unassembled WGS sequence"/>
</dbReference>
<feature type="region of interest" description="Disordered" evidence="1">
    <location>
        <begin position="1"/>
        <end position="62"/>
    </location>
</feature>
<dbReference type="InParanoid" id="A0A194QUF5"/>
<organism evidence="2 3">
    <name type="scientific">Papilio machaon</name>
    <name type="common">Old World swallowtail butterfly</name>
    <dbReference type="NCBI Taxonomy" id="76193"/>
    <lineage>
        <taxon>Eukaryota</taxon>
        <taxon>Metazoa</taxon>
        <taxon>Ecdysozoa</taxon>
        <taxon>Arthropoda</taxon>
        <taxon>Hexapoda</taxon>
        <taxon>Insecta</taxon>
        <taxon>Pterygota</taxon>
        <taxon>Neoptera</taxon>
        <taxon>Endopterygota</taxon>
        <taxon>Lepidoptera</taxon>
        <taxon>Glossata</taxon>
        <taxon>Ditrysia</taxon>
        <taxon>Papilionoidea</taxon>
        <taxon>Papilionidae</taxon>
        <taxon>Papilioninae</taxon>
        <taxon>Papilio</taxon>
    </lineage>
</organism>
<protein>
    <submittedName>
        <fullName evidence="2">Uncharacterized protein</fullName>
    </submittedName>
</protein>
<reference evidence="2 3" key="1">
    <citation type="journal article" date="2015" name="Nat. Commun.">
        <title>Outbred genome sequencing and CRISPR/Cas9 gene editing in butterflies.</title>
        <authorList>
            <person name="Li X."/>
            <person name="Fan D."/>
            <person name="Zhang W."/>
            <person name="Liu G."/>
            <person name="Zhang L."/>
            <person name="Zhao L."/>
            <person name="Fang X."/>
            <person name="Chen L."/>
            <person name="Dong Y."/>
            <person name="Chen Y."/>
            <person name="Ding Y."/>
            <person name="Zhao R."/>
            <person name="Feng M."/>
            <person name="Zhu Y."/>
            <person name="Feng Y."/>
            <person name="Jiang X."/>
            <person name="Zhu D."/>
            <person name="Xiang H."/>
            <person name="Feng X."/>
            <person name="Li S."/>
            <person name="Wang J."/>
            <person name="Zhang G."/>
            <person name="Kronforst M.R."/>
            <person name="Wang W."/>
        </authorList>
    </citation>
    <scope>NUCLEOTIDE SEQUENCE [LARGE SCALE GENOMIC DNA]</scope>
    <source>
        <strain evidence="2">Ya'a_city_454_Pm</strain>
        <tissue evidence="2">Whole body</tissue>
    </source>
</reference>
<proteinExistence type="predicted"/>
<accession>A0A194QUF5</accession>
<name>A0A194QUF5_PAPMA</name>
<keyword evidence="3" id="KW-1185">Reference proteome</keyword>
<evidence type="ECO:0000256" key="1">
    <source>
        <dbReference type="SAM" id="MobiDB-lite"/>
    </source>
</evidence>
<sequence>MLRTVGRREIAAAHGRRATPSRERGTRVGGRLECEREGGGEGVRPRWPPHTPVPVASTGGREPALRHTDYARAVYTDFS</sequence>
<feature type="compositionally biased region" description="Basic and acidic residues" evidence="1">
    <location>
        <begin position="1"/>
        <end position="11"/>
    </location>
</feature>